<dbReference type="EMBL" id="BAAADV010000003">
    <property type="protein sequence ID" value="GAA0672800.1"/>
    <property type="molecule type" value="Genomic_DNA"/>
</dbReference>
<evidence type="ECO:0000256" key="1">
    <source>
        <dbReference type="SAM" id="MobiDB-lite"/>
    </source>
</evidence>
<sequence>MPSLRIDVPESLVRKLDTERDLLGFDSREAYLRWILDHRTNIDAGSERERALTAYAERVEELEAKLDEAGGGASEDAPETASADAENSTLDAGTENATLDADAWSDSSGSRSDADAASHGADAEIEGDDAATTDRKSTADEPVDHNLAPGEARISDDTVNELATDLAGVEGQRLDAFAREAVLQTGDQLQGSPESGLTYRSDAALAGTDADRPGEEITDLDALEVPGHDEALVERRRIAVGAALALLRERETARRSHFVDELYDERPAGYETADSWWGCIKRGLRQVDRVLPAHDDRRVWEFHTTPGRVTRLPSRE</sequence>
<gene>
    <name evidence="2" type="ORF">GCM10009020_19520</name>
</gene>
<comment type="caution">
    <text evidence="2">The sequence shown here is derived from an EMBL/GenBank/DDBJ whole genome shotgun (WGS) entry which is preliminary data.</text>
</comment>
<reference evidence="2 3" key="1">
    <citation type="journal article" date="2019" name="Int. J. Syst. Evol. Microbiol.">
        <title>The Global Catalogue of Microorganisms (GCM) 10K type strain sequencing project: providing services to taxonomists for standard genome sequencing and annotation.</title>
        <authorList>
            <consortium name="The Broad Institute Genomics Platform"/>
            <consortium name="The Broad Institute Genome Sequencing Center for Infectious Disease"/>
            <person name="Wu L."/>
            <person name="Ma J."/>
        </authorList>
    </citation>
    <scope>NUCLEOTIDE SEQUENCE [LARGE SCALE GENOMIC DNA]</scope>
    <source>
        <strain evidence="2 3">JCM 16328</strain>
    </source>
</reference>
<feature type="region of interest" description="Disordered" evidence="1">
    <location>
        <begin position="63"/>
        <end position="158"/>
    </location>
</feature>
<dbReference type="AlphaFoldDB" id="A0AAV3T9B4"/>
<name>A0AAV3T9B4_9EURY</name>
<dbReference type="Proteomes" id="UP001500420">
    <property type="component" value="Unassembled WGS sequence"/>
</dbReference>
<accession>A0AAV3T9B4</accession>
<organism evidence="2 3">
    <name type="scientific">Natronoarchaeum mannanilyticum</name>
    <dbReference type="NCBI Taxonomy" id="926360"/>
    <lineage>
        <taxon>Archaea</taxon>
        <taxon>Methanobacteriati</taxon>
        <taxon>Methanobacteriota</taxon>
        <taxon>Stenosarchaea group</taxon>
        <taxon>Halobacteria</taxon>
        <taxon>Halobacteriales</taxon>
        <taxon>Natronoarchaeaceae</taxon>
    </lineage>
</organism>
<keyword evidence="3" id="KW-1185">Reference proteome</keyword>
<protein>
    <recommendedName>
        <fullName evidence="4">Ribbon-helix-helix protein CopG domain-containing protein</fullName>
    </recommendedName>
</protein>
<evidence type="ECO:0000313" key="3">
    <source>
        <dbReference type="Proteomes" id="UP001500420"/>
    </source>
</evidence>
<feature type="compositionally biased region" description="Basic and acidic residues" evidence="1">
    <location>
        <begin position="132"/>
        <end position="144"/>
    </location>
</feature>
<feature type="compositionally biased region" description="Low complexity" evidence="1">
    <location>
        <begin position="100"/>
        <end position="120"/>
    </location>
</feature>
<evidence type="ECO:0008006" key="4">
    <source>
        <dbReference type="Google" id="ProtNLM"/>
    </source>
</evidence>
<feature type="compositionally biased region" description="Polar residues" evidence="1">
    <location>
        <begin position="85"/>
        <end position="97"/>
    </location>
</feature>
<dbReference type="RefSeq" id="WP_343773811.1">
    <property type="nucleotide sequence ID" value="NZ_BAAADV010000003.1"/>
</dbReference>
<evidence type="ECO:0000313" key="2">
    <source>
        <dbReference type="EMBL" id="GAA0672800.1"/>
    </source>
</evidence>
<proteinExistence type="predicted"/>